<feature type="domain" description="G-protein coupled receptors family 2 profile 2" evidence="22">
    <location>
        <begin position="209"/>
        <end position="438"/>
    </location>
</feature>
<dbReference type="AlphaFoldDB" id="D4AHS0"/>
<evidence type="ECO:0000259" key="21">
    <source>
        <dbReference type="PROSITE" id="PS50038"/>
    </source>
</evidence>
<dbReference type="PANTHER" id="PTHR11309">
    <property type="entry name" value="FRIZZLED"/>
    <property type="match status" value="1"/>
</dbReference>
<dbReference type="SMART" id="SM00063">
    <property type="entry name" value="FRI"/>
    <property type="match status" value="1"/>
</dbReference>
<keyword evidence="11" id="KW-1015">Disulfide bond</keyword>
<evidence type="ECO:0000256" key="16">
    <source>
        <dbReference type="ARBA" id="ARBA00035037"/>
    </source>
</evidence>
<feature type="domain" description="FZ" evidence="21">
    <location>
        <begin position="43"/>
        <end position="160"/>
    </location>
</feature>
<dbReference type="InterPro" id="IPR041771">
    <property type="entry name" value="SMO_CRD"/>
</dbReference>
<feature type="transmembrane region" description="Helical" evidence="19">
    <location>
        <begin position="332"/>
        <end position="352"/>
    </location>
</feature>
<keyword evidence="14" id="KW-0807">Transducer</keyword>
<feature type="transmembrane region" description="Helical" evidence="19">
    <location>
        <begin position="212"/>
        <end position="233"/>
    </location>
</feature>
<feature type="compositionally biased region" description="Polar residues" evidence="18">
    <location>
        <begin position="981"/>
        <end position="1000"/>
    </location>
</feature>
<evidence type="ECO:0000256" key="11">
    <source>
        <dbReference type="ARBA" id="ARBA00023157"/>
    </source>
</evidence>
<evidence type="ECO:0000256" key="8">
    <source>
        <dbReference type="ARBA" id="ARBA00022989"/>
    </source>
</evidence>
<gene>
    <name evidence="23" type="primary">At-smo</name>
</gene>
<evidence type="ECO:0000256" key="3">
    <source>
        <dbReference type="ARBA" id="ARBA00008077"/>
    </source>
</evidence>
<evidence type="ECO:0000256" key="12">
    <source>
        <dbReference type="ARBA" id="ARBA00023170"/>
    </source>
</evidence>
<feature type="transmembrane region" description="Helical" evidence="19">
    <location>
        <begin position="245"/>
        <end position="265"/>
    </location>
</feature>
<keyword evidence="4" id="KW-0217">Developmental protein</keyword>
<dbReference type="GO" id="GO:0007389">
    <property type="term" value="P:pattern specification process"/>
    <property type="evidence" value="ECO:0007669"/>
    <property type="project" value="TreeGrafter"/>
</dbReference>
<dbReference type="EMBL" id="AB524079">
    <property type="protein sequence ID" value="BAI83345.1"/>
    <property type="molecule type" value="mRNA"/>
</dbReference>
<evidence type="ECO:0000256" key="18">
    <source>
        <dbReference type="SAM" id="MobiDB-lite"/>
    </source>
</evidence>
<keyword evidence="8 19" id="KW-1133">Transmembrane helix</keyword>
<feature type="transmembrane region" description="Helical" evidence="19">
    <location>
        <begin position="424"/>
        <end position="448"/>
    </location>
</feature>
<keyword evidence="10 19" id="KW-0472">Membrane</keyword>
<dbReference type="GO" id="GO:0030425">
    <property type="term" value="C:dendrite"/>
    <property type="evidence" value="ECO:0007669"/>
    <property type="project" value="TreeGrafter"/>
</dbReference>
<dbReference type="InterPro" id="IPR036790">
    <property type="entry name" value="Frizzled_dom_sf"/>
</dbReference>
<evidence type="ECO:0000256" key="9">
    <source>
        <dbReference type="ARBA" id="ARBA00023040"/>
    </source>
</evidence>
<dbReference type="SMART" id="SM01330">
    <property type="entry name" value="Frizzled"/>
    <property type="match status" value="1"/>
</dbReference>
<evidence type="ECO:0000256" key="1">
    <source>
        <dbReference type="ARBA" id="ARBA00004138"/>
    </source>
</evidence>
<evidence type="ECO:0000256" key="20">
    <source>
        <dbReference type="SAM" id="SignalP"/>
    </source>
</evidence>
<comment type="similarity">
    <text evidence="3">Belongs to the G-protein coupled receptor Fz/Smo family.</text>
</comment>
<dbReference type="InterPro" id="IPR017981">
    <property type="entry name" value="GPCR_2-like_7TM"/>
</dbReference>
<feature type="transmembrane region" description="Helical" evidence="19">
    <location>
        <begin position="496"/>
        <end position="515"/>
    </location>
</feature>
<organism evidence="23">
    <name type="scientific">Parasteatoda tepidariorum</name>
    <name type="common">Common house spider</name>
    <name type="synonym">Achaearanea tepidariorum</name>
    <dbReference type="NCBI Taxonomy" id="114398"/>
    <lineage>
        <taxon>Eukaryota</taxon>
        <taxon>Metazoa</taxon>
        <taxon>Ecdysozoa</taxon>
        <taxon>Arthropoda</taxon>
        <taxon>Chelicerata</taxon>
        <taxon>Arachnida</taxon>
        <taxon>Araneae</taxon>
        <taxon>Araneomorphae</taxon>
        <taxon>Entelegynae</taxon>
        <taxon>Araneoidea</taxon>
        <taxon>Theridiidae</taxon>
        <taxon>Parasteatoda</taxon>
    </lineage>
</organism>
<dbReference type="InterPro" id="IPR035683">
    <property type="entry name" value="SMO_7TM"/>
</dbReference>
<dbReference type="GO" id="GO:0009888">
    <property type="term" value="P:tissue development"/>
    <property type="evidence" value="ECO:0007669"/>
    <property type="project" value="UniProtKB-ARBA"/>
</dbReference>
<feature type="region of interest" description="Disordered" evidence="18">
    <location>
        <begin position="942"/>
        <end position="1017"/>
    </location>
</feature>
<feature type="transmembrane region" description="Helical" evidence="19">
    <location>
        <begin position="296"/>
        <end position="320"/>
    </location>
</feature>
<name>D4AHS0_PARTP</name>
<evidence type="ECO:0000256" key="17">
    <source>
        <dbReference type="PROSITE-ProRule" id="PRU00090"/>
    </source>
</evidence>
<evidence type="ECO:0000313" key="23">
    <source>
        <dbReference type="EMBL" id="BAI83345.1"/>
    </source>
</evidence>
<dbReference type="CTD" id="6608"/>
<keyword evidence="9" id="KW-0297">G-protein coupled receptor</keyword>
<evidence type="ECO:0000256" key="5">
    <source>
        <dbReference type="ARBA" id="ARBA00022475"/>
    </source>
</evidence>
<evidence type="ECO:0000256" key="4">
    <source>
        <dbReference type="ARBA" id="ARBA00022473"/>
    </source>
</evidence>
<dbReference type="Pfam" id="PF01392">
    <property type="entry name" value="Fz"/>
    <property type="match status" value="1"/>
</dbReference>
<dbReference type="PROSITE" id="PS50261">
    <property type="entry name" value="G_PROTEIN_RECEP_F2_4"/>
    <property type="match status" value="1"/>
</dbReference>
<accession>D4AHS0</accession>
<evidence type="ECO:0000256" key="14">
    <source>
        <dbReference type="ARBA" id="ARBA00023224"/>
    </source>
</evidence>
<sequence length="1017" mass="115115">MFLLLLVFLSWELKFSSASITSHSNKLAKLAHKSYYENPGACFQKATCVPFQNLTCFGTPLPYSHTSIDLAEDSDSRLEIFDNLAFWQGLQAVPRCWAVVQPLLCAVYMPKCENESLFLPSQEMCRITRGPCKLVDLEQGWPPFLKCENKKSFPPHCRNPLQEIKFNITSKCMPPLIETDNPVKWVYNIEGCGVPCQNPLYTEKEHAYLHKWLSIYSSVSFAITFFNVITFFINWQSTDKYPQKIYFYLNFCWTIVSFGILLQFFGGTRENIICAEDGTVQQEQPKSFNMCALQFFLIYSFSMAACFWFVILTYAWYATVSEKSARLKLDKRTFYVHLCAWLIPFFLTVAIFSTNAVDSDSMSGICFVGYSNADLRKGYVLAPVCFTFVVGGCFLALTLYKLIKIRLYSEEITNEGYKEKICRMMFRVCLSAVCVVGVFLITLCRHVYEFNYRNVWSESLKDHLVCLAMYSAQAYVMEDPSIPRCVLKHKPNAHMYHLHMLCIPIFGLMISLYILNRYTLETWKSFFYRLCAPAEANATTMKKHKLIAQGFQNRREINQGNFAFISENADPLGLQMDLSSVASHDISTSWAMAFPRLLMRRNAVTHVPPGIIPRHYSSASDVSRYISMDSFNQPNPDSLSMQISERDFQEQVSRQRRKTRKERERFLKANRVAPWYPGSRRGSDTSLQSSLLAVARMNKIPKSTSTSDLGGGPVIAETPLISAAVLPQPRHRNLIQPAALNPPPFMHGMTDFSHRLDCLNAPSAVGNSVGQRFTPVPIASGMPTPLPGMIRPLFTQGYDVMNNIASNFMGYNPINGMYQRYPGASNFTFPAYSLPYMTYAAYQSIDSLPNQYQPSLIPLHPRADSASEEPSYFPIVLSDSEYTDTGMRSYDESQVLTTQRLMQERLQAQLLAKAQKEEAKATKPVLESQACAKTQFLQRLKADESATQTSRPCSGRKSHNSAPPPSPAVSLDDVNEAEFINTENANSETFNSETVNSETINSEEDNDVFVDMPAGGS</sequence>
<dbReference type="InterPro" id="IPR000539">
    <property type="entry name" value="Frizzled/Smoothened_7TM"/>
</dbReference>
<keyword evidence="7 20" id="KW-0732">Signal</keyword>
<dbReference type="PANTHER" id="PTHR11309:SF35">
    <property type="entry name" value="PROTEIN SMOOTHENED"/>
    <property type="match status" value="1"/>
</dbReference>
<dbReference type="GO" id="GO:0007224">
    <property type="term" value="P:smoothened signaling pathway"/>
    <property type="evidence" value="ECO:0007669"/>
    <property type="project" value="TreeGrafter"/>
</dbReference>
<comment type="subcellular location">
    <subcellularLocation>
        <location evidence="2">Cell membrane</location>
        <topology evidence="2">Multi-pass membrane protein</topology>
    </subcellularLocation>
    <subcellularLocation>
        <location evidence="1">Cell projection</location>
        <location evidence="1">Cilium</location>
    </subcellularLocation>
</comment>
<dbReference type="SUPFAM" id="SSF63501">
    <property type="entry name" value="Frizzled cysteine-rich domain"/>
    <property type="match status" value="1"/>
</dbReference>
<dbReference type="Gene3D" id="1.20.1070.10">
    <property type="entry name" value="Rhodopsin 7-helix transmembrane proteins"/>
    <property type="match status" value="1"/>
</dbReference>
<dbReference type="GO" id="GO:0007417">
    <property type="term" value="P:central nervous system development"/>
    <property type="evidence" value="ECO:0007669"/>
    <property type="project" value="TreeGrafter"/>
</dbReference>
<dbReference type="InterPro" id="IPR015526">
    <property type="entry name" value="Frizzled/SFRP"/>
</dbReference>
<evidence type="ECO:0000256" key="13">
    <source>
        <dbReference type="ARBA" id="ARBA00023180"/>
    </source>
</evidence>
<dbReference type="RefSeq" id="NP_001310765.1">
    <property type="nucleotide sequence ID" value="NM_001323836.1"/>
</dbReference>
<evidence type="ECO:0000256" key="10">
    <source>
        <dbReference type="ARBA" id="ARBA00023136"/>
    </source>
</evidence>
<proteinExistence type="evidence at transcript level"/>
<evidence type="ECO:0000256" key="2">
    <source>
        <dbReference type="ARBA" id="ARBA00004651"/>
    </source>
</evidence>
<dbReference type="Gene3D" id="1.10.2000.10">
    <property type="entry name" value="Frizzled cysteine-rich domain"/>
    <property type="match status" value="1"/>
</dbReference>
<keyword evidence="12" id="KW-0675">Receptor</keyword>
<dbReference type="GeneID" id="107456312"/>
<keyword evidence="5" id="KW-1003">Cell membrane</keyword>
<keyword evidence="15" id="KW-0966">Cell projection</keyword>
<dbReference type="Pfam" id="PF01534">
    <property type="entry name" value="Frizzled"/>
    <property type="match status" value="1"/>
</dbReference>
<dbReference type="GO" id="GO:0071679">
    <property type="term" value="P:commissural neuron axon guidance"/>
    <property type="evidence" value="ECO:0007669"/>
    <property type="project" value="TreeGrafter"/>
</dbReference>
<evidence type="ECO:0000256" key="19">
    <source>
        <dbReference type="SAM" id="Phobius"/>
    </source>
</evidence>
<dbReference type="InterPro" id="IPR020067">
    <property type="entry name" value="Frizzled_dom"/>
</dbReference>
<keyword evidence="13" id="KW-0325">Glycoprotein</keyword>
<evidence type="ECO:0000256" key="7">
    <source>
        <dbReference type="ARBA" id="ARBA00022729"/>
    </source>
</evidence>
<evidence type="ECO:0000256" key="6">
    <source>
        <dbReference type="ARBA" id="ARBA00022692"/>
    </source>
</evidence>
<dbReference type="CDD" id="cd07451">
    <property type="entry name" value="CRD_SMO"/>
    <property type="match status" value="1"/>
</dbReference>
<dbReference type="CDD" id="cd15030">
    <property type="entry name" value="7tmF_SMO_homolog"/>
    <property type="match status" value="1"/>
</dbReference>
<reference evidence="23" key="1">
    <citation type="journal article" date="2010" name="Development">
        <title>Cell migration that orients the dorsoventral axis is coordinated with anteroposterior patterning mediated by Hedgehog signaling in the early spider embryo.</title>
        <authorList>
            <person name="Akiyama-Oda Y."/>
            <person name="Oda H."/>
        </authorList>
    </citation>
    <scope>NUCLEOTIDE SEQUENCE</scope>
</reference>
<feature type="signal peptide" evidence="20">
    <location>
        <begin position="1"/>
        <end position="18"/>
    </location>
</feature>
<dbReference type="KEGG" id="ptep:107456312"/>
<keyword evidence="6 19" id="KW-0812">Transmembrane</keyword>
<dbReference type="PRINTS" id="PR00489">
    <property type="entry name" value="FRIZZLED"/>
</dbReference>
<dbReference type="PROSITE" id="PS50038">
    <property type="entry name" value="FZ"/>
    <property type="match status" value="1"/>
</dbReference>
<comment type="caution">
    <text evidence="17">Lacks conserved residue(s) required for the propagation of feature annotation.</text>
</comment>
<dbReference type="GO" id="GO:0004930">
    <property type="term" value="F:G protein-coupled receptor activity"/>
    <property type="evidence" value="ECO:0007669"/>
    <property type="project" value="UniProtKB-KW"/>
</dbReference>
<dbReference type="GO" id="GO:0005929">
    <property type="term" value="C:cilium"/>
    <property type="evidence" value="ECO:0007669"/>
    <property type="project" value="UniProtKB-SubCell"/>
</dbReference>
<dbReference type="OrthoDB" id="6420180at2759"/>
<feature type="chain" id="PRO_5003054013" description="Protein smoothened" evidence="20">
    <location>
        <begin position="19"/>
        <end position="1017"/>
    </location>
</feature>
<dbReference type="GO" id="GO:0005113">
    <property type="term" value="F:patched binding"/>
    <property type="evidence" value="ECO:0007669"/>
    <property type="project" value="TreeGrafter"/>
</dbReference>
<evidence type="ECO:0000256" key="15">
    <source>
        <dbReference type="ARBA" id="ARBA00023273"/>
    </source>
</evidence>
<dbReference type="GO" id="GO:0005886">
    <property type="term" value="C:plasma membrane"/>
    <property type="evidence" value="ECO:0007669"/>
    <property type="project" value="UniProtKB-SubCell"/>
</dbReference>
<evidence type="ECO:0000259" key="22">
    <source>
        <dbReference type="PROSITE" id="PS50261"/>
    </source>
</evidence>
<protein>
    <recommendedName>
        <fullName evidence="16">Protein smoothened</fullName>
    </recommendedName>
</protein>
<feature type="transmembrane region" description="Helical" evidence="19">
    <location>
        <begin position="380"/>
        <end position="403"/>
    </location>
</feature>